<organism evidence="2 3">
    <name type="scientific">Halalkalibacterium halodurans (strain ATCC BAA-125 / DSM 18197 / FERM 7344 / JCM 9153 / C-125)</name>
    <name type="common">Bacillus halodurans</name>
    <dbReference type="NCBI Taxonomy" id="272558"/>
    <lineage>
        <taxon>Bacteria</taxon>
        <taxon>Bacillati</taxon>
        <taxon>Bacillota</taxon>
        <taxon>Bacilli</taxon>
        <taxon>Bacillales</taxon>
        <taxon>Bacillaceae</taxon>
        <taxon>Halalkalibacterium (ex Joshi et al. 2022)</taxon>
    </lineage>
</organism>
<dbReference type="eggNOG" id="COG0189">
    <property type="taxonomic scope" value="Bacteria"/>
</dbReference>
<keyword evidence="3" id="KW-1185">Reference proteome</keyword>
<proteinExistence type="predicted"/>
<feature type="coiled-coil region" evidence="1">
    <location>
        <begin position="84"/>
        <end position="118"/>
    </location>
</feature>
<dbReference type="KEGG" id="bha:BH3656"/>
<protein>
    <submittedName>
        <fullName evidence="2">Teichuronopeptide (Related to alkaliphily)</fullName>
    </submittedName>
</protein>
<dbReference type="EMBL" id="BA000004">
    <property type="protein sequence ID" value="BAB07375.1"/>
    <property type="molecule type" value="Genomic_DNA"/>
</dbReference>
<dbReference type="InterPro" id="IPR029465">
    <property type="entry name" value="ATPgrasp_TupA"/>
</dbReference>
<dbReference type="RefSeq" id="WP_010899783.1">
    <property type="nucleotide sequence ID" value="NC_002570.2"/>
</dbReference>
<sequence>MSKTYPSKEGIQSELQHEKEREHELQILFMKHEAKKRELQNEQKKLRRDQKKIEQSRLWKYTAVWRKTITVCKSIKTAFLGKAKQELIQENEQLHLELRELRQQLMNVEQKLINETHKANDRLIALGEMDRDHLLHSVKRAKEQGQMVEYMRRLIESKTSIQNAYREALFLSARHYQNEKQDVKAPIFREALSGLHAEEVPEFIVREVDEKETISLKSIASFRANLSIRLRKKQFGTILPEWLLDQKKVAYRFMDSLHIDRPWVSDDTYTISTIPKKERIVIKPQDGAGSRGVYLVFTEGNILDVKRSKTLNSWESLIESMKEDLDSRSVKEDSWMIEELLLEDKDTFRPARDLKFYCFYGKVAIILEVQRFPELSYCWWTADGKQITTGKYDGDLFKGDGASEQEVQLAACISSEIPVPFIRIDFLKTSRGLVFGEFTPKPGNYDEFNRETDRWLGDEFLAAEERLISDLLNGKSFESFKNLLDARLN</sequence>
<keyword evidence="1" id="KW-0175">Coiled coil</keyword>
<evidence type="ECO:0000313" key="2">
    <source>
        <dbReference type="EMBL" id="BAB07375.1"/>
    </source>
</evidence>
<evidence type="ECO:0000256" key="1">
    <source>
        <dbReference type="SAM" id="Coils"/>
    </source>
</evidence>
<dbReference type="Proteomes" id="UP000001258">
    <property type="component" value="Chromosome"/>
</dbReference>
<dbReference type="SUPFAM" id="SSF56059">
    <property type="entry name" value="Glutathione synthetase ATP-binding domain-like"/>
    <property type="match status" value="1"/>
</dbReference>
<dbReference type="Pfam" id="PF14305">
    <property type="entry name" value="ATPgrasp_TupA"/>
    <property type="match status" value="1"/>
</dbReference>
<dbReference type="AlphaFoldDB" id="Q7AJR3"/>
<dbReference type="STRING" id="272558.gene:10729569"/>
<name>Q7AJR3_HALH5</name>
<evidence type="ECO:0000313" key="3">
    <source>
        <dbReference type="Proteomes" id="UP000001258"/>
    </source>
</evidence>
<reference evidence="2 3" key="1">
    <citation type="journal article" date="2000" name="Nucleic Acids Res.">
        <title>Complete genome sequence of the alkaliphilic bacterium Bacillus halodurans and genomic sequence comparison with Bacillus subtilis.</title>
        <authorList>
            <person name="Takami H."/>
            <person name="Nakasone K."/>
            <person name="Takaki Y."/>
            <person name="Maeno G."/>
            <person name="Sasaki R."/>
            <person name="Masui N."/>
            <person name="Fuji F."/>
            <person name="Hirama C."/>
            <person name="Nakamura Y."/>
            <person name="Ogasawara N."/>
            <person name="Kuhara S."/>
            <person name="Horikoshi K."/>
        </authorList>
    </citation>
    <scope>NUCLEOTIDE SEQUENCE [LARGE SCALE GENOMIC DNA]</scope>
    <source>
        <strain evidence="3">ATCC BAA-125 / DSM 18197 / FERM 7344 / JCM 9153 / C-125</strain>
    </source>
</reference>
<gene>
    <name evidence="2" type="primary">tupA</name>
</gene>
<dbReference type="HOGENOM" id="CLU_582450_0_0_9"/>
<feature type="coiled-coil region" evidence="1">
    <location>
        <begin position="22"/>
        <end position="56"/>
    </location>
</feature>
<accession>Q7AJR3</accession>
<dbReference type="OrthoDB" id="9791827at2"/>